<proteinExistence type="inferred from homology"/>
<feature type="signal peptide" evidence="2">
    <location>
        <begin position="1"/>
        <end position="15"/>
    </location>
</feature>
<feature type="chain" id="PRO_5032321647" evidence="2">
    <location>
        <begin position="16"/>
        <end position="159"/>
    </location>
</feature>
<organism evidence="4 5">
    <name type="scientific">Senna tora</name>
    <dbReference type="NCBI Taxonomy" id="362788"/>
    <lineage>
        <taxon>Eukaryota</taxon>
        <taxon>Viridiplantae</taxon>
        <taxon>Streptophyta</taxon>
        <taxon>Embryophyta</taxon>
        <taxon>Tracheophyta</taxon>
        <taxon>Spermatophyta</taxon>
        <taxon>Magnoliopsida</taxon>
        <taxon>eudicotyledons</taxon>
        <taxon>Gunneridae</taxon>
        <taxon>Pentapetalae</taxon>
        <taxon>rosids</taxon>
        <taxon>fabids</taxon>
        <taxon>Fabales</taxon>
        <taxon>Fabaceae</taxon>
        <taxon>Caesalpinioideae</taxon>
        <taxon>Cassia clade</taxon>
        <taxon>Senna</taxon>
    </lineage>
</organism>
<evidence type="ECO:0000259" key="3">
    <source>
        <dbReference type="Pfam" id="PF14547"/>
    </source>
</evidence>
<accession>A0A835CHV6</accession>
<name>A0A835CHV6_9FABA</name>
<dbReference type="InterPro" id="IPR027923">
    <property type="entry name" value="Hydrophob_seed_dom"/>
</dbReference>
<keyword evidence="5" id="KW-1185">Reference proteome</keyword>
<dbReference type="Proteomes" id="UP000634136">
    <property type="component" value="Unassembled WGS sequence"/>
</dbReference>
<protein>
    <submittedName>
        <fullName evidence="4">14 kDa proline-rich protein DC2.15-like</fullName>
    </submittedName>
</protein>
<evidence type="ECO:0000256" key="1">
    <source>
        <dbReference type="ARBA" id="ARBA00008965"/>
    </source>
</evidence>
<dbReference type="InterPro" id="IPR036312">
    <property type="entry name" value="Bifun_inhib/LTP/seed_sf"/>
</dbReference>
<dbReference type="SUPFAM" id="SSF47699">
    <property type="entry name" value="Bifunctional inhibitor/lipid-transfer protein/seed storage 2S albumin"/>
    <property type="match status" value="2"/>
</dbReference>
<comment type="caution">
    <text evidence="4">The sequence shown here is derived from an EMBL/GenBank/DDBJ whole genome shotgun (WGS) entry which is preliminary data.</text>
</comment>
<feature type="domain" description="Hydrophobic seed protein" evidence="3">
    <location>
        <begin position="87"/>
        <end position="159"/>
    </location>
</feature>
<evidence type="ECO:0000313" key="5">
    <source>
        <dbReference type="Proteomes" id="UP000634136"/>
    </source>
</evidence>
<dbReference type="Pfam" id="PF14547">
    <property type="entry name" value="Hydrophob_seed"/>
    <property type="match status" value="1"/>
</dbReference>
<dbReference type="Gene3D" id="1.10.110.10">
    <property type="entry name" value="Plant lipid-transfer and hydrophobic proteins"/>
    <property type="match status" value="2"/>
</dbReference>
<dbReference type="AlphaFoldDB" id="A0A835CHV6"/>
<comment type="similarity">
    <text evidence="1">Belongs to the plant LTP family. PEARLI1 subfamily.</text>
</comment>
<evidence type="ECO:0000256" key="2">
    <source>
        <dbReference type="SAM" id="SignalP"/>
    </source>
</evidence>
<reference evidence="4" key="1">
    <citation type="submission" date="2020-09" db="EMBL/GenBank/DDBJ databases">
        <title>Genome-Enabled Discovery of Anthraquinone Biosynthesis in Senna tora.</title>
        <authorList>
            <person name="Kang S.-H."/>
            <person name="Pandey R.P."/>
            <person name="Lee C.-M."/>
            <person name="Sim J.-S."/>
            <person name="Jeong J.-T."/>
            <person name="Choi B.-S."/>
            <person name="Jung M."/>
            <person name="Ginzburg D."/>
            <person name="Zhao K."/>
            <person name="Won S.Y."/>
            <person name="Oh T.-J."/>
            <person name="Yu Y."/>
            <person name="Kim N.-H."/>
            <person name="Lee O.R."/>
            <person name="Lee T.-H."/>
            <person name="Bashyal P."/>
            <person name="Kim T.-S."/>
            <person name="Lee W.-H."/>
            <person name="Kawkins C."/>
            <person name="Kim C.-K."/>
            <person name="Kim J.S."/>
            <person name="Ahn B.O."/>
            <person name="Rhee S.Y."/>
            <person name="Sohng J.K."/>
        </authorList>
    </citation>
    <scope>NUCLEOTIDE SEQUENCE</scope>
    <source>
        <tissue evidence="4">Leaf</tissue>
    </source>
</reference>
<keyword evidence="2" id="KW-0732">Signal</keyword>
<gene>
    <name evidence="4" type="ORF">G2W53_002808</name>
</gene>
<dbReference type="EMBL" id="JAAIUW010000002">
    <property type="protein sequence ID" value="KAF7840510.1"/>
    <property type="molecule type" value="Genomic_DNA"/>
</dbReference>
<sequence length="159" mass="15903">MWLVLVSMAKAATTSCPISTCSSVLQGSAAPDACSSVVQSFEADYDAALGVCAVLKAGLMGTIPDLQTAMTQILNACGRGTTATTSCPISTCSSVLQGLAAPDACSSVVQSFEADYDAALGVCAVLKAGLMGTIPDLQTAMTQILNACGRGTTGGYLCS</sequence>
<evidence type="ECO:0000313" key="4">
    <source>
        <dbReference type="EMBL" id="KAF7840510.1"/>
    </source>
</evidence>